<evidence type="ECO:0000256" key="1">
    <source>
        <dbReference type="ARBA" id="ARBA00004609"/>
    </source>
</evidence>
<dbReference type="GO" id="GO:0042277">
    <property type="term" value="F:peptide binding"/>
    <property type="evidence" value="ECO:0007669"/>
    <property type="project" value="TreeGrafter"/>
</dbReference>
<evidence type="ECO:0000256" key="4">
    <source>
        <dbReference type="ARBA" id="ARBA00022670"/>
    </source>
</evidence>
<feature type="non-terminal residue" evidence="13">
    <location>
        <position position="1"/>
    </location>
</feature>
<dbReference type="AlphaFoldDB" id="A0A1D2AHQ6"/>
<dbReference type="SUPFAM" id="SSF63737">
    <property type="entry name" value="Leukotriene A4 hydrolase N-terminal domain"/>
    <property type="match status" value="1"/>
</dbReference>
<evidence type="ECO:0000256" key="7">
    <source>
        <dbReference type="ARBA" id="ARBA00022833"/>
    </source>
</evidence>
<dbReference type="InterPro" id="IPR042097">
    <property type="entry name" value="Aminopeptidase_N-like_N_sf"/>
</dbReference>
<feature type="domain" description="Aminopeptidase N-like N-terminal" evidence="12">
    <location>
        <begin position="2"/>
        <end position="115"/>
    </location>
</feature>
<evidence type="ECO:0000259" key="11">
    <source>
        <dbReference type="Pfam" id="PF01433"/>
    </source>
</evidence>
<keyword evidence="6" id="KW-0378">Hydrolase</keyword>
<evidence type="ECO:0000313" key="13">
    <source>
        <dbReference type="EMBL" id="JAT78688.1"/>
    </source>
</evidence>
<feature type="active site" description="Proton acceptor" evidence="9">
    <location>
        <position position="227"/>
    </location>
</feature>
<reference evidence="13" key="1">
    <citation type="submission" date="2016-07" db="EMBL/GenBank/DDBJ databases">
        <title>Salivary Glands transcriptome analysis on engorged females of Ornithodoros brasiliensis (Acari:Argasidae).</title>
        <authorList>
            <person name="Simons S.M."/>
            <person name="Carvalho E."/>
            <person name="Junqueira-de-Azevedo I."/>
            <person name="Ho P.L."/>
            <person name="Giovanni D."/>
            <person name="Mendonca R."/>
            <person name="Onofrio V."/>
            <person name="Landulfo G."/>
            <person name="Ramirez D."/>
            <person name="Barros-Battesti D."/>
        </authorList>
    </citation>
    <scope>NUCLEOTIDE SEQUENCE</scope>
    <source>
        <strain evidence="13">Female</strain>
        <tissue evidence="13">Salivary gland</tissue>
    </source>
</reference>
<feature type="binding site" evidence="10">
    <location>
        <position position="230"/>
    </location>
    <ligand>
        <name>Zn(2+)</name>
        <dbReference type="ChEBI" id="CHEBI:29105"/>
        <note>catalytic</note>
    </ligand>
</feature>
<comment type="subcellular location">
    <subcellularLocation>
        <location evidence="1">Cell membrane</location>
        <topology evidence="1">Lipid-anchor</topology>
        <topology evidence="1">GPI-anchor</topology>
    </subcellularLocation>
</comment>
<keyword evidence="4" id="KW-0645">Protease</keyword>
<feature type="non-terminal residue" evidence="13">
    <location>
        <position position="302"/>
    </location>
</feature>
<evidence type="ECO:0000256" key="8">
    <source>
        <dbReference type="ARBA" id="ARBA00023049"/>
    </source>
</evidence>
<evidence type="ECO:0000256" key="5">
    <source>
        <dbReference type="ARBA" id="ARBA00022723"/>
    </source>
</evidence>
<comment type="cofactor">
    <cofactor evidence="10">
        <name>Zn(2+)</name>
        <dbReference type="ChEBI" id="CHEBI:29105"/>
    </cofactor>
    <text evidence="10">Binds 1 zinc ion per subunit.</text>
</comment>
<feature type="domain" description="Peptidase M1 membrane alanine aminopeptidase" evidence="11">
    <location>
        <begin position="154"/>
        <end position="302"/>
    </location>
</feature>
<name>A0A1D2AHQ6_ORNBR</name>
<dbReference type="GO" id="GO:0005737">
    <property type="term" value="C:cytoplasm"/>
    <property type="evidence" value="ECO:0007669"/>
    <property type="project" value="TreeGrafter"/>
</dbReference>
<dbReference type="SUPFAM" id="SSF55486">
    <property type="entry name" value="Metalloproteases ('zincins'), catalytic domain"/>
    <property type="match status" value="1"/>
</dbReference>
<dbReference type="EMBL" id="GETE01001322">
    <property type="protein sequence ID" value="JAT78688.1"/>
    <property type="molecule type" value="Transcribed_RNA"/>
</dbReference>
<dbReference type="InterPro" id="IPR027268">
    <property type="entry name" value="Peptidase_M4/M1_CTD_sf"/>
</dbReference>
<evidence type="ECO:0000256" key="2">
    <source>
        <dbReference type="ARBA" id="ARBA00010136"/>
    </source>
</evidence>
<protein>
    <submittedName>
        <fullName evidence="13">Endoplasmic reticulum aminopeptidase 2 like</fullName>
    </submittedName>
</protein>
<keyword evidence="5 10" id="KW-0479">Metal-binding</keyword>
<dbReference type="Pfam" id="PF01433">
    <property type="entry name" value="Peptidase_M1"/>
    <property type="match status" value="1"/>
</dbReference>
<dbReference type="InterPro" id="IPR014782">
    <property type="entry name" value="Peptidase_M1_dom"/>
</dbReference>
<dbReference type="Gene3D" id="1.10.390.10">
    <property type="entry name" value="Neutral Protease Domain 2"/>
    <property type="match status" value="1"/>
</dbReference>
<evidence type="ECO:0000256" key="3">
    <source>
        <dbReference type="ARBA" id="ARBA00022438"/>
    </source>
</evidence>
<feature type="binding site" evidence="10">
    <location>
        <position position="226"/>
    </location>
    <ligand>
        <name>Zn(2+)</name>
        <dbReference type="ChEBI" id="CHEBI:29105"/>
        <note>catalytic</note>
    </ligand>
</feature>
<dbReference type="PANTHER" id="PTHR11533:SF299">
    <property type="entry name" value="AMINOPEPTIDASE"/>
    <property type="match status" value="1"/>
</dbReference>
<dbReference type="InterPro" id="IPR050344">
    <property type="entry name" value="Peptidase_M1_aminopeptidases"/>
</dbReference>
<evidence type="ECO:0000256" key="9">
    <source>
        <dbReference type="PIRSR" id="PIRSR634016-1"/>
    </source>
</evidence>
<dbReference type="GO" id="GO:0043171">
    <property type="term" value="P:peptide catabolic process"/>
    <property type="evidence" value="ECO:0007669"/>
    <property type="project" value="TreeGrafter"/>
</dbReference>
<dbReference type="GO" id="GO:0070006">
    <property type="term" value="F:metalloaminopeptidase activity"/>
    <property type="evidence" value="ECO:0007669"/>
    <property type="project" value="TreeGrafter"/>
</dbReference>
<evidence type="ECO:0000259" key="12">
    <source>
        <dbReference type="Pfam" id="PF17900"/>
    </source>
</evidence>
<dbReference type="CDD" id="cd09601">
    <property type="entry name" value="M1_APN-Q_like"/>
    <property type="match status" value="1"/>
</dbReference>
<comment type="similarity">
    <text evidence="2">Belongs to the peptidase M1 family.</text>
</comment>
<dbReference type="GO" id="GO:0008270">
    <property type="term" value="F:zinc ion binding"/>
    <property type="evidence" value="ECO:0007669"/>
    <property type="project" value="InterPro"/>
</dbReference>
<evidence type="ECO:0000256" key="10">
    <source>
        <dbReference type="PIRSR" id="PIRSR634016-3"/>
    </source>
</evidence>
<sequence length="302" mass="34477">VYVEFDKSLVANTNHTLHVEFEAQLHRDLVGFYLSSYTTNRNETKLVAATQFEPTSARKAFPCFDEPALKATFKLTMWHDPELVAYANMDVSSDRSDGRLRVTDFHTSLRMSTYLVAFVVCDGYTYNSKNIKHNGQIVQLRVLVPREQAMQGNFALDVMEKSLMFYNKFFNIFYPMDKLHLIAIPDFGPGAMENWGLITFRMSSLLYDEALTPVKSKERIASTVAHELAHQWFGNLVTMEWWDDLWLNEGFATFLENVALDHIGKEWEAMATFPCTTTQPALDLDALQASHPISANVHDPAD</sequence>
<dbReference type="GO" id="GO:0006508">
    <property type="term" value="P:proteolysis"/>
    <property type="evidence" value="ECO:0007669"/>
    <property type="project" value="UniProtKB-KW"/>
</dbReference>
<dbReference type="InterPro" id="IPR045357">
    <property type="entry name" value="Aminopeptidase_N-like_N"/>
</dbReference>
<dbReference type="Gene3D" id="2.60.40.1730">
    <property type="entry name" value="tricorn interacting facor f3 domain"/>
    <property type="match status" value="1"/>
</dbReference>
<dbReference type="PRINTS" id="PR00756">
    <property type="entry name" value="ALADIPTASE"/>
</dbReference>
<dbReference type="GO" id="GO:0005886">
    <property type="term" value="C:plasma membrane"/>
    <property type="evidence" value="ECO:0007669"/>
    <property type="project" value="UniProtKB-SubCell"/>
</dbReference>
<evidence type="ECO:0000256" key="6">
    <source>
        <dbReference type="ARBA" id="ARBA00022801"/>
    </source>
</evidence>
<keyword evidence="8" id="KW-0482">Metalloprotease</keyword>
<feature type="binding site" evidence="10">
    <location>
        <position position="249"/>
    </location>
    <ligand>
        <name>Zn(2+)</name>
        <dbReference type="ChEBI" id="CHEBI:29105"/>
        <note>catalytic</note>
    </ligand>
</feature>
<dbReference type="FunFam" id="1.10.390.10:FF:000006">
    <property type="entry name" value="Puromycin-sensitive aminopeptidase"/>
    <property type="match status" value="1"/>
</dbReference>
<dbReference type="InterPro" id="IPR001930">
    <property type="entry name" value="Peptidase_M1"/>
</dbReference>
<proteinExistence type="inferred from homology"/>
<keyword evidence="7 10" id="KW-0862">Zinc</keyword>
<dbReference type="GO" id="GO:0005615">
    <property type="term" value="C:extracellular space"/>
    <property type="evidence" value="ECO:0007669"/>
    <property type="project" value="TreeGrafter"/>
</dbReference>
<dbReference type="InterPro" id="IPR034016">
    <property type="entry name" value="M1_APN-typ"/>
</dbReference>
<keyword evidence="3 13" id="KW-0031">Aminopeptidase</keyword>
<organism evidence="13">
    <name type="scientific">Ornithodoros brasiliensis</name>
    <name type="common">Mouro tick</name>
    <dbReference type="NCBI Taxonomy" id="888526"/>
    <lineage>
        <taxon>Eukaryota</taxon>
        <taxon>Metazoa</taxon>
        <taxon>Ecdysozoa</taxon>
        <taxon>Arthropoda</taxon>
        <taxon>Chelicerata</taxon>
        <taxon>Arachnida</taxon>
        <taxon>Acari</taxon>
        <taxon>Parasitiformes</taxon>
        <taxon>Ixodida</taxon>
        <taxon>Ixodoidea</taxon>
        <taxon>Argasidae</taxon>
        <taxon>Ornithodorinae</taxon>
        <taxon>Ornithodoros</taxon>
    </lineage>
</organism>
<accession>A0A1D2AHQ6</accession>
<dbReference type="Pfam" id="PF17900">
    <property type="entry name" value="Peptidase_M1_N"/>
    <property type="match status" value="1"/>
</dbReference>
<dbReference type="PANTHER" id="PTHR11533">
    <property type="entry name" value="PROTEASE M1 ZINC METALLOPROTEASE"/>
    <property type="match status" value="1"/>
</dbReference>